<feature type="region of interest" description="Disordered" evidence="1">
    <location>
        <begin position="318"/>
        <end position="359"/>
    </location>
</feature>
<protein>
    <recommendedName>
        <fullName evidence="4">F-box protein</fullName>
    </recommendedName>
</protein>
<accession>A0A8H3I9K7</accession>
<dbReference type="InterPro" id="IPR038883">
    <property type="entry name" value="AN11006-like"/>
</dbReference>
<dbReference type="Proteomes" id="UP000664534">
    <property type="component" value="Unassembled WGS sequence"/>
</dbReference>
<evidence type="ECO:0000313" key="2">
    <source>
        <dbReference type="EMBL" id="CAF9908300.1"/>
    </source>
</evidence>
<dbReference type="OrthoDB" id="5416259at2759"/>
<reference evidence="2" key="1">
    <citation type="submission" date="2021-03" db="EMBL/GenBank/DDBJ databases">
        <authorList>
            <person name="Tagirdzhanova G."/>
        </authorList>
    </citation>
    <scope>NUCLEOTIDE SEQUENCE</scope>
</reference>
<comment type="caution">
    <text evidence="2">The sequence shown here is derived from an EMBL/GenBank/DDBJ whole genome shotgun (WGS) entry which is preliminary data.</text>
</comment>
<evidence type="ECO:0000313" key="3">
    <source>
        <dbReference type="Proteomes" id="UP000664534"/>
    </source>
</evidence>
<feature type="compositionally biased region" description="Acidic residues" evidence="1">
    <location>
        <begin position="344"/>
        <end position="359"/>
    </location>
</feature>
<evidence type="ECO:0008006" key="4">
    <source>
        <dbReference type="Google" id="ProtNLM"/>
    </source>
</evidence>
<keyword evidence="3" id="KW-1185">Reference proteome</keyword>
<feature type="compositionally biased region" description="Basic and acidic residues" evidence="1">
    <location>
        <begin position="50"/>
        <end position="68"/>
    </location>
</feature>
<proteinExistence type="predicted"/>
<evidence type="ECO:0000256" key="1">
    <source>
        <dbReference type="SAM" id="MobiDB-lite"/>
    </source>
</evidence>
<gene>
    <name evidence="2" type="ORF">IMSHALPRED_006634</name>
</gene>
<organism evidence="2 3">
    <name type="scientific">Imshaugia aleurites</name>
    <dbReference type="NCBI Taxonomy" id="172621"/>
    <lineage>
        <taxon>Eukaryota</taxon>
        <taxon>Fungi</taxon>
        <taxon>Dikarya</taxon>
        <taxon>Ascomycota</taxon>
        <taxon>Pezizomycotina</taxon>
        <taxon>Lecanoromycetes</taxon>
        <taxon>OSLEUM clade</taxon>
        <taxon>Lecanoromycetidae</taxon>
        <taxon>Lecanorales</taxon>
        <taxon>Lecanorineae</taxon>
        <taxon>Parmeliaceae</taxon>
        <taxon>Imshaugia</taxon>
    </lineage>
</organism>
<dbReference type="PANTHER" id="PTHR42085:SF2">
    <property type="entry name" value="F-BOX DOMAIN-CONTAINING PROTEIN"/>
    <property type="match status" value="1"/>
</dbReference>
<name>A0A8H3I9K7_9LECA</name>
<dbReference type="PANTHER" id="PTHR42085">
    <property type="entry name" value="F-BOX DOMAIN-CONTAINING PROTEIN"/>
    <property type="match status" value="1"/>
</dbReference>
<dbReference type="AlphaFoldDB" id="A0A8H3I9K7"/>
<feature type="region of interest" description="Disordered" evidence="1">
    <location>
        <begin position="45"/>
        <end position="68"/>
    </location>
</feature>
<dbReference type="EMBL" id="CAJPDT010000004">
    <property type="protein sequence ID" value="CAF9908300.1"/>
    <property type="molecule type" value="Genomic_DNA"/>
</dbReference>
<sequence>MSFSTFPRELRDLIYHSLLCSPDGIRLHFDTKRWRKKLEVAASSHSYTGSREDEDKHELESEGESEKLSDREVIDECEDIYSVTPVSTAIFYVSHQIGLEAKKVFYSFNSFTFDCTAHDALSFLERLRPSSRRQVRRIGFTTISTWNGSGDCTDYWGSLCAFIAGHMSIHSVIIQVPKMVGRTPDYNWYHWPALKLTNGLLMAGKIQELRIRYSATLKVGDSAEQAGHSQRQNPLEDFESISFLRCPRPDEELEREHLEYKELLRSIEEGRPHKFDSLEALWADQKIRRQRFDFVVAREDDPIGDIGTVLVLTRRTSTEEMITGGQDPESRRKARKLKRKGADDDNGTDFVGLDDDDDD</sequence>